<comment type="similarity">
    <text evidence="1">Belongs to the UPF0597 family.</text>
</comment>
<organism evidence="3 4">
    <name type="scientific">Tissierella creatinophila DSM 6911</name>
    <dbReference type="NCBI Taxonomy" id="1123403"/>
    <lineage>
        <taxon>Bacteria</taxon>
        <taxon>Bacillati</taxon>
        <taxon>Bacillota</taxon>
        <taxon>Tissierellia</taxon>
        <taxon>Tissierellales</taxon>
        <taxon>Tissierellaceae</taxon>
        <taxon>Tissierella</taxon>
    </lineage>
</organism>
<comment type="caution">
    <text evidence="3">The sequence shown here is derived from an EMBL/GenBank/DDBJ whole genome shotgun (WGS) entry which is preliminary data.</text>
</comment>
<sequence length="429" mass="45367">MEKIFSYNESLLKSLINGVKPALGCTEPVAVGLATSKAFEMVKGEVKHIDVKVSPNIYKNGMGVGIPGTKEIGLVFAAALGITCGDPDLGLQVFKGVDKETTISAQKLVDLNLVDVVLEQEKGNFFIEATVETIEGKGKCVIKDTHTNIVYVEANGEVLFNKQEGQKTVNTNEYLKDITLEDIRDFVETVSFSKIKFLLEGVKLNMDIAKVGLEEKSGPGLGAAMNLLMEEGVMQKDVINRARVLTSAACDARMAGINMPVMSSAGSGNHGITAIIPPTVMCEHMGCDDEKLARVLAFSHLTTAYIKIFTGGLSPVCGCAVAAGIGASASITWLLGGTIKQIGGAIKNMVGTLTGMVCDGAKGGCAFKLSTASSEAIIQAKLAMADVVIGDIDGIISPEAEMTIQNLGRFCIEGMKSVDHEIIDIMLTH</sequence>
<dbReference type="OrthoDB" id="41906at2"/>
<gene>
    <name evidence="3" type="ORF">TICRE_08000</name>
</gene>
<dbReference type="HAMAP" id="MF_01845">
    <property type="entry name" value="UPF0597"/>
    <property type="match status" value="1"/>
</dbReference>
<evidence type="ECO:0000259" key="2">
    <source>
        <dbReference type="Pfam" id="PF03313"/>
    </source>
</evidence>
<dbReference type="Proteomes" id="UP000186112">
    <property type="component" value="Unassembled WGS sequence"/>
</dbReference>
<dbReference type="PANTHER" id="PTHR30501">
    <property type="entry name" value="UPF0597 PROTEIN YHAM"/>
    <property type="match status" value="1"/>
</dbReference>
<dbReference type="EMBL" id="LTDM01000011">
    <property type="protein sequence ID" value="OLS03104.1"/>
    <property type="molecule type" value="Genomic_DNA"/>
</dbReference>
<dbReference type="GO" id="GO:0080146">
    <property type="term" value="F:L-cysteine desulfhydrase activity"/>
    <property type="evidence" value="ECO:0007669"/>
    <property type="project" value="TreeGrafter"/>
</dbReference>
<dbReference type="Pfam" id="PF03313">
    <property type="entry name" value="SDH_alpha"/>
    <property type="match status" value="1"/>
</dbReference>
<dbReference type="AlphaFoldDB" id="A0A1U7M6Z4"/>
<feature type="domain" description="Serine dehydratase-like alpha subunit" evidence="2">
    <location>
        <begin position="170"/>
        <end position="423"/>
    </location>
</feature>
<dbReference type="RefSeq" id="WP_075725391.1">
    <property type="nucleotide sequence ID" value="NZ_LTDM01000011.1"/>
</dbReference>
<name>A0A1U7M6Z4_TISCR</name>
<dbReference type="PANTHER" id="PTHR30501:SF2">
    <property type="entry name" value="UPF0597 PROTEIN YHAM"/>
    <property type="match status" value="1"/>
</dbReference>
<protein>
    <recommendedName>
        <fullName evidence="1">UPF0597 protein TICRE_08000</fullName>
    </recommendedName>
</protein>
<dbReference type="InterPro" id="IPR005130">
    <property type="entry name" value="Ser_deHydtase-like_asu"/>
</dbReference>
<proteinExistence type="inferred from homology"/>
<dbReference type="InterPro" id="IPR021144">
    <property type="entry name" value="UPF0597"/>
</dbReference>
<evidence type="ECO:0000313" key="4">
    <source>
        <dbReference type="Proteomes" id="UP000186112"/>
    </source>
</evidence>
<evidence type="ECO:0000313" key="3">
    <source>
        <dbReference type="EMBL" id="OLS03104.1"/>
    </source>
</evidence>
<evidence type="ECO:0000256" key="1">
    <source>
        <dbReference type="HAMAP-Rule" id="MF_01845"/>
    </source>
</evidence>
<reference evidence="3 4" key="1">
    <citation type="submission" date="2016-02" db="EMBL/GenBank/DDBJ databases">
        <title>Genome sequence of Tissierella creatinophila DSM 6911.</title>
        <authorList>
            <person name="Poehlein A."/>
            <person name="Daniel R."/>
        </authorList>
    </citation>
    <scope>NUCLEOTIDE SEQUENCE [LARGE SCALE GENOMIC DNA]</scope>
    <source>
        <strain evidence="3 4">DSM 6911</strain>
    </source>
</reference>
<dbReference type="PIRSF" id="PIRSF006054">
    <property type="entry name" value="UCP006054"/>
    <property type="match status" value="1"/>
</dbReference>
<dbReference type="GO" id="GO:0019450">
    <property type="term" value="P:L-cysteine catabolic process to pyruvate"/>
    <property type="evidence" value="ECO:0007669"/>
    <property type="project" value="TreeGrafter"/>
</dbReference>
<keyword evidence="4" id="KW-1185">Reference proteome</keyword>
<accession>A0A1U7M6Z4</accession>